<comment type="caution">
    <text evidence="1">The sequence shown here is derived from an EMBL/GenBank/DDBJ whole genome shotgun (WGS) entry which is preliminary data.</text>
</comment>
<protein>
    <submittedName>
        <fullName evidence="1">Uncharacterized protein</fullName>
    </submittedName>
</protein>
<evidence type="ECO:0000313" key="2">
    <source>
        <dbReference type="Proteomes" id="UP001227268"/>
    </source>
</evidence>
<evidence type="ECO:0000313" key="1">
    <source>
        <dbReference type="EMBL" id="KAJ9098225.1"/>
    </source>
</evidence>
<keyword evidence="2" id="KW-1185">Reference proteome</keyword>
<dbReference type="EMBL" id="JASBWT010000015">
    <property type="protein sequence ID" value="KAJ9098225.1"/>
    <property type="molecule type" value="Genomic_DNA"/>
</dbReference>
<reference evidence="1" key="1">
    <citation type="submission" date="2023-04" db="EMBL/GenBank/DDBJ databases">
        <title>Draft Genome sequencing of Naganishia species isolated from polar environments using Oxford Nanopore Technology.</title>
        <authorList>
            <person name="Leo P."/>
            <person name="Venkateswaran K."/>
        </authorList>
    </citation>
    <scope>NUCLEOTIDE SEQUENCE</scope>
    <source>
        <strain evidence="1">MNA-CCFEE 5423</strain>
    </source>
</reference>
<accession>A0ACC2VGJ1</accession>
<gene>
    <name evidence="1" type="ORF">QFC21_004554</name>
</gene>
<dbReference type="Proteomes" id="UP001227268">
    <property type="component" value="Unassembled WGS sequence"/>
</dbReference>
<organism evidence="1 2">
    <name type="scientific">Naganishia friedmannii</name>
    <dbReference type="NCBI Taxonomy" id="89922"/>
    <lineage>
        <taxon>Eukaryota</taxon>
        <taxon>Fungi</taxon>
        <taxon>Dikarya</taxon>
        <taxon>Basidiomycota</taxon>
        <taxon>Agaricomycotina</taxon>
        <taxon>Tremellomycetes</taxon>
        <taxon>Filobasidiales</taxon>
        <taxon>Filobasidiaceae</taxon>
        <taxon>Naganishia</taxon>
    </lineage>
</organism>
<name>A0ACC2VGJ1_9TREE</name>
<proteinExistence type="predicted"/>
<sequence length="284" mass="30785">MDLSPADAAPIAAMVKSGSNGTFLAAFGASLLQGWLMQLGARYYQMGATKTERVVVTVAMIGATMATGLCMTELITQAVLHYDDFEAMGFIAWTSGLNCFSGGIVLHPGNRLVAGVISLLIVSTILLHTPWTQYLFKAEWKDMQDMNVHVTPFLYTEYGMTAFTDTVICIGTLYSLSRMGRAALPQKHGPAYYLRGPRNHSNSHQARRRRTLGLPLPSKQDQFDRSFASFAQLTVEAGISIPSSFSSSAIRDKSHGGFKQTTSVGESHFATDSSSVLELGIVKA</sequence>